<sequence>MQLSHLALCLALISTSALSQNLPLNEIIFLETMLPKNPGQSIKNTMDSISNMVRSNMPIKVNRRYAIIGNTPRTVNQNHQKTVLIQNMDTVSPKTILFRNGVDTVPRRVIVRNNDLPAKIMIDNNDASLRMVHRKAPEQQIVLVQPEFSQNKVLVRDNLLMSGPSSVLSPVPMMSGGLPSAAPQPRGKLSRKFPIPPPTL</sequence>
<dbReference type="Proteomes" id="UP000301870">
    <property type="component" value="Chromosome 10"/>
</dbReference>
<accession>A0A9J7DRV8</accession>
<evidence type="ECO:0000256" key="1">
    <source>
        <dbReference type="SAM" id="MobiDB-lite"/>
    </source>
</evidence>
<organism evidence="3 5">
    <name type="scientific">Spodoptera litura</name>
    <name type="common">Asian cotton leafworm</name>
    <dbReference type="NCBI Taxonomy" id="69820"/>
    <lineage>
        <taxon>Eukaryota</taxon>
        <taxon>Metazoa</taxon>
        <taxon>Ecdysozoa</taxon>
        <taxon>Arthropoda</taxon>
        <taxon>Hexapoda</taxon>
        <taxon>Insecta</taxon>
        <taxon>Pterygota</taxon>
        <taxon>Neoptera</taxon>
        <taxon>Endopterygota</taxon>
        <taxon>Lepidoptera</taxon>
        <taxon>Glossata</taxon>
        <taxon>Ditrysia</taxon>
        <taxon>Noctuoidea</taxon>
        <taxon>Noctuidae</taxon>
        <taxon>Amphipyrinae</taxon>
        <taxon>Spodoptera</taxon>
    </lineage>
</organism>
<feature type="chain" id="PRO_5044698556" evidence="2">
    <location>
        <begin position="20"/>
        <end position="200"/>
    </location>
</feature>
<keyword evidence="2" id="KW-0732">Signal</keyword>
<evidence type="ECO:0000256" key="2">
    <source>
        <dbReference type="SAM" id="SignalP"/>
    </source>
</evidence>
<keyword evidence="3" id="KW-1185">Reference proteome</keyword>
<evidence type="ECO:0000313" key="5">
    <source>
        <dbReference type="RefSeq" id="XP_022817315.1"/>
    </source>
</evidence>
<dbReference type="AlphaFoldDB" id="A0A9J7DRV8"/>
<dbReference type="GeneID" id="111350103"/>
<dbReference type="RefSeq" id="XP_022817315.1">
    <property type="nucleotide sequence ID" value="XM_022961547.1"/>
</dbReference>
<dbReference type="RefSeq" id="XP_022817313.1">
    <property type="nucleotide sequence ID" value="XM_022961545.1"/>
</dbReference>
<feature type="region of interest" description="Disordered" evidence="1">
    <location>
        <begin position="170"/>
        <end position="200"/>
    </location>
</feature>
<gene>
    <name evidence="4 5" type="primary">LOC111350103</name>
</gene>
<evidence type="ECO:0000313" key="4">
    <source>
        <dbReference type="RefSeq" id="XP_022817313.1"/>
    </source>
</evidence>
<dbReference type="KEGG" id="sliu:111350103"/>
<evidence type="ECO:0000313" key="3">
    <source>
        <dbReference type="Proteomes" id="UP000301870"/>
    </source>
</evidence>
<feature type="signal peptide" evidence="2">
    <location>
        <begin position="1"/>
        <end position="19"/>
    </location>
</feature>
<proteinExistence type="predicted"/>
<reference evidence="4 5" key="1">
    <citation type="submission" date="2025-04" db="UniProtKB">
        <authorList>
            <consortium name="RefSeq"/>
        </authorList>
    </citation>
    <scope>IDENTIFICATION</scope>
    <source>
        <strain evidence="4 5">Ishihara</strain>
        <tissue evidence="4 5">Whole body</tissue>
    </source>
</reference>
<name>A0A9J7DRV8_SPOLT</name>
<protein>
    <submittedName>
        <fullName evidence="4">Uncharacterized protein LOC111350103 isoform X1</fullName>
    </submittedName>
    <submittedName>
        <fullName evidence="5">Uncharacterized protein LOC111350103 isoform X2</fullName>
    </submittedName>
</protein>
<dbReference type="OrthoDB" id="7465066at2759"/>